<dbReference type="SMART" id="SM00829">
    <property type="entry name" value="PKS_ER"/>
    <property type="match status" value="1"/>
</dbReference>
<dbReference type="InterPro" id="IPR013154">
    <property type="entry name" value="ADH-like_N"/>
</dbReference>
<sequence length="330" mass="34809">MQAAWYESRGPAREVLVVGTMLEPQPAPGEVRIRLAFSGISPGDVKKRGGWQGAPMPYPRVIPHSDGAGVIDAVGVGVPSSRIGQTVWCYGAQSYRPFGTAAESVIVPSAMAVSLPEGAAVQANVLEQAACLGITGITGYQAVFAAGPVNGLNVLVWGAGSGVGAVALQMARRAGARVMAVVRRPEQQTALREQGVNNTWLADDPALITYIKQAAPEGVHRVAEVDFAAHIDTNAEIMAIGGVIAAYYSSDNRPSIPYWKLGFSDVSLRLLGSDDFAPQVKERAAEELTKALMDGSLSIPVTRRLPLTEIALAHEHIEQGFSGRVVLGFS</sequence>
<evidence type="ECO:0000313" key="4">
    <source>
        <dbReference type="Proteomes" id="UP000237839"/>
    </source>
</evidence>
<dbReference type="Pfam" id="PF08240">
    <property type="entry name" value="ADH_N"/>
    <property type="match status" value="1"/>
</dbReference>
<evidence type="ECO:0000313" key="3">
    <source>
        <dbReference type="EMBL" id="PRC94589.1"/>
    </source>
</evidence>
<organism evidence="3 4">
    <name type="scientific">Solimicrobium silvestre</name>
    <dbReference type="NCBI Taxonomy" id="2099400"/>
    <lineage>
        <taxon>Bacteria</taxon>
        <taxon>Pseudomonadati</taxon>
        <taxon>Pseudomonadota</taxon>
        <taxon>Betaproteobacteria</taxon>
        <taxon>Burkholderiales</taxon>
        <taxon>Oxalobacteraceae</taxon>
        <taxon>Solimicrobium</taxon>
    </lineage>
</organism>
<dbReference type="SUPFAM" id="SSF51735">
    <property type="entry name" value="NAD(P)-binding Rossmann-fold domains"/>
    <property type="match status" value="1"/>
</dbReference>
<keyword evidence="4" id="KW-1185">Reference proteome</keyword>
<dbReference type="OrthoDB" id="9788224at2"/>
<dbReference type="Pfam" id="PF00107">
    <property type="entry name" value="ADH_zinc_N"/>
    <property type="match status" value="1"/>
</dbReference>
<dbReference type="PANTHER" id="PTHR44154">
    <property type="entry name" value="QUINONE OXIDOREDUCTASE"/>
    <property type="match status" value="1"/>
</dbReference>
<dbReference type="InterPro" id="IPR036291">
    <property type="entry name" value="NAD(P)-bd_dom_sf"/>
</dbReference>
<dbReference type="InterPro" id="IPR011032">
    <property type="entry name" value="GroES-like_sf"/>
</dbReference>
<dbReference type="Proteomes" id="UP000237839">
    <property type="component" value="Unassembled WGS sequence"/>
</dbReference>
<protein>
    <submittedName>
        <fullName evidence="3">NADPH:quinone reductase and related Zn-dependent oxidoreductase</fullName>
    </submittedName>
</protein>
<comment type="caution">
    <text evidence="3">The sequence shown here is derived from an EMBL/GenBank/DDBJ whole genome shotgun (WGS) entry which is preliminary data.</text>
</comment>
<evidence type="ECO:0000256" key="1">
    <source>
        <dbReference type="ARBA" id="ARBA00022857"/>
    </source>
</evidence>
<feature type="domain" description="Enoyl reductase (ER)" evidence="2">
    <location>
        <begin position="12"/>
        <end position="327"/>
    </location>
</feature>
<dbReference type="RefSeq" id="WP_105530308.1">
    <property type="nucleotide sequence ID" value="NZ_PUGF01000002.1"/>
</dbReference>
<keyword evidence="1" id="KW-0521">NADP</keyword>
<proteinExistence type="predicted"/>
<dbReference type="PANTHER" id="PTHR44154:SF1">
    <property type="entry name" value="QUINONE OXIDOREDUCTASE"/>
    <property type="match status" value="1"/>
</dbReference>
<accession>A0A2S9H3N2</accession>
<dbReference type="SUPFAM" id="SSF50129">
    <property type="entry name" value="GroES-like"/>
    <property type="match status" value="1"/>
</dbReference>
<dbReference type="InterPro" id="IPR020843">
    <property type="entry name" value="ER"/>
</dbReference>
<dbReference type="EMBL" id="PUGF01000002">
    <property type="protein sequence ID" value="PRC94589.1"/>
    <property type="molecule type" value="Genomic_DNA"/>
</dbReference>
<dbReference type="Gene3D" id="3.90.180.10">
    <property type="entry name" value="Medium-chain alcohol dehydrogenases, catalytic domain"/>
    <property type="match status" value="1"/>
</dbReference>
<reference evidence="3 4" key="1">
    <citation type="submission" date="2018-02" db="EMBL/GenBank/DDBJ databases">
        <title>Solimicrobium silvestre gen. nov., sp. nov., isolated from alpine forest soil.</title>
        <authorList>
            <person name="Margesin R."/>
            <person name="Albuquerque L."/>
            <person name="Zhang D.-C."/>
            <person name="Froufe H.J.C."/>
            <person name="Severino R."/>
            <person name="Roxo I."/>
            <person name="Egas C."/>
            <person name="Da Costa M.S."/>
        </authorList>
    </citation>
    <scope>NUCLEOTIDE SEQUENCE [LARGE SCALE GENOMIC DNA]</scope>
    <source>
        <strain evidence="3 4">S20-91</strain>
    </source>
</reference>
<dbReference type="CDD" id="cd08253">
    <property type="entry name" value="zeta_crystallin"/>
    <property type="match status" value="1"/>
</dbReference>
<evidence type="ECO:0000259" key="2">
    <source>
        <dbReference type="SMART" id="SM00829"/>
    </source>
</evidence>
<dbReference type="Gene3D" id="3.40.50.720">
    <property type="entry name" value="NAD(P)-binding Rossmann-like Domain"/>
    <property type="match status" value="1"/>
</dbReference>
<dbReference type="AlphaFoldDB" id="A0A2S9H3N2"/>
<dbReference type="InterPro" id="IPR051603">
    <property type="entry name" value="Zinc-ADH_QOR/CCCR"/>
</dbReference>
<name>A0A2S9H3N2_9BURK</name>
<dbReference type="InterPro" id="IPR013149">
    <property type="entry name" value="ADH-like_C"/>
</dbReference>
<dbReference type="GO" id="GO:0016491">
    <property type="term" value="F:oxidoreductase activity"/>
    <property type="evidence" value="ECO:0007669"/>
    <property type="project" value="InterPro"/>
</dbReference>
<gene>
    <name evidence="3" type="ORF">S2091_0592</name>
</gene>